<dbReference type="KEGG" id="lbc:LACBIDRAFT_316858"/>
<organism evidence="2">
    <name type="scientific">Laccaria bicolor (strain S238N-H82 / ATCC MYA-4686)</name>
    <name type="common">Bicoloured deceiver</name>
    <name type="synonym">Laccaria laccata var. bicolor</name>
    <dbReference type="NCBI Taxonomy" id="486041"/>
    <lineage>
        <taxon>Eukaryota</taxon>
        <taxon>Fungi</taxon>
        <taxon>Dikarya</taxon>
        <taxon>Basidiomycota</taxon>
        <taxon>Agaricomycotina</taxon>
        <taxon>Agaricomycetes</taxon>
        <taxon>Agaricomycetidae</taxon>
        <taxon>Agaricales</taxon>
        <taxon>Agaricineae</taxon>
        <taxon>Hydnangiaceae</taxon>
        <taxon>Laccaria</taxon>
    </lineage>
</organism>
<evidence type="ECO:0000313" key="2">
    <source>
        <dbReference type="Proteomes" id="UP000001194"/>
    </source>
</evidence>
<evidence type="ECO:0000313" key="1">
    <source>
        <dbReference type="EMBL" id="EDQ99244.1"/>
    </source>
</evidence>
<reference evidence="1 2" key="1">
    <citation type="journal article" date="2008" name="Nature">
        <title>The genome of Laccaria bicolor provides insights into mycorrhizal symbiosis.</title>
        <authorList>
            <person name="Martin F."/>
            <person name="Aerts A."/>
            <person name="Ahren D."/>
            <person name="Brun A."/>
            <person name="Danchin E.G.J."/>
            <person name="Duchaussoy F."/>
            <person name="Gibon J."/>
            <person name="Kohler A."/>
            <person name="Lindquist E."/>
            <person name="Pereda V."/>
            <person name="Salamov A."/>
            <person name="Shapiro H.J."/>
            <person name="Wuyts J."/>
            <person name="Blaudez D."/>
            <person name="Buee M."/>
            <person name="Brokstein P."/>
            <person name="Canbaeck B."/>
            <person name="Cohen D."/>
            <person name="Courty P.E."/>
            <person name="Coutinho P.M."/>
            <person name="Delaruelle C."/>
            <person name="Detter J.C."/>
            <person name="Deveau A."/>
            <person name="DiFazio S."/>
            <person name="Duplessis S."/>
            <person name="Fraissinet-Tachet L."/>
            <person name="Lucic E."/>
            <person name="Frey-Klett P."/>
            <person name="Fourrey C."/>
            <person name="Feussner I."/>
            <person name="Gay G."/>
            <person name="Grimwood J."/>
            <person name="Hoegger P.J."/>
            <person name="Jain P."/>
            <person name="Kilaru S."/>
            <person name="Labbe J."/>
            <person name="Lin Y.C."/>
            <person name="Legue V."/>
            <person name="Le Tacon F."/>
            <person name="Marmeisse R."/>
            <person name="Melayah D."/>
            <person name="Montanini B."/>
            <person name="Muratet M."/>
            <person name="Nehls U."/>
            <person name="Niculita-Hirzel H."/>
            <person name="Oudot-Le Secq M.P."/>
            <person name="Peter M."/>
            <person name="Quesneville H."/>
            <person name="Rajashekar B."/>
            <person name="Reich M."/>
            <person name="Rouhier N."/>
            <person name="Schmutz J."/>
            <person name="Yin T."/>
            <person name="Chalot M."/>
            <person name="Henrissat B."/>
            <person name="Kuees U."/>
            <person name="Lucas S."/>
            <person name="Van de Peer Y."/>
            <person name="Podila G.K."/>
            <person name="Polle A."/>
            <person name="Pukkila P.J."/>
            <person name="Richardson P.M."/>
            <person name="Rouze P."/>
            <person name="Sanders I.R."/>
            <person name="Stajich J.E."/>
            <person name="Tunlid A."/>
            <person name="Tuskan G."/>
            <person name="Grigoriev I.V."/>
        </authorList>
    </citation>
    <scope>NUCLEOTIDE SEQUENCE [LARGE SCALE GENOMIC DNA]</scope>
    <source>
        <strain evidence="2">S238N-H82 / ATCC MYA-4686</strain>
    </source>
</reference>
<sequence length="73" mass="8283">MDDGGMAIAHSLEASAVFDRVVVPASVLPIRFECKNTLKCQRWQSQDVRLCYLQSKFPHPSSERVLLNFEANM</sequence>
<gene>
    <name evidence="1" type="ORF">LACBIDRAFT_316858</name>
</gene>
<dbReference type="HOGENOM" id="CLU_2705250_0_0_1"/>
<dbReference type="EMBL" id="DS547169">
    <property type="protein sequence ID" value="EDQ99244.1"/>
    <property type="molecule type" value="Genomic_DNA"/>
</dbReference>
<dbReference type="InParanoid" id="B0E1R8"/>
<name>B0E1R8_LACBS</name>
<accession>B0E1R8</accession>
<dbReference type="AlphaFoldDB" id="B0E1R8"/>
<dbReference type="GeneID" id="6085788"/>
<dbReference type="Proteomes" id="UP000001194">
    <property type="component" value="Unassembled WGS sequence"/>
</dbReference>
<protein>
    <submittedName>
        <fullName evidence="1">Predicted protein</fullName>
    </submittedName>
</protein>
<keyword evidence="2" id="KW-1185">Reference proteome</keyword>
<proteinExistence type="predicted"/>
<dbReference type="RefSeq" id="XP_001890141.1">
    <property type="nucleotide sequence ID" value="XM_001890106.1"/>
</dbReference>